<protein>
    <submittedName>
        <fullName evidence="1">Putative phiRv1 phage protein</fullName>
    </submittedName>
</protein>
<dbReference type="KEGG" id="mmc:Mmcs_3517"/>
<dbReference type="AlphaFoldDB" id="A0A5Q5BMQ5"/>
<proteinExistence type="predicted"/>
<evidence type="ECO:0000313" key="1">
    <source>
        <dbReference type="EMBL" id="ABG09624.1"/>
    </source>
</evidence>
<reference evidence="1" key="1">
    <citation type="submission" date="2006-06" db="EMBL/GenBank/DDBJ databases">
        <title>Complete sequence of chromosome of Mycobacterium sp. MCS.</title>
        <authorList>
            <consortium name="US DOE Joint Genome Institute"/>
            <person name="Copeland A."/>
            <person name="Lucas S."/>
            <person name="Lapidus A."/>
            <person name="Barry K."/>
            <person name="Detter J.C."/>
            <person name="Glavina del Rio T."/>
            <person name="Hammon N."/>
            <person name="Israni S."/>
            <person name="Dalin E."/>
            <person name="Tice H."/>
            <person name="Pitluck S."/>
            <person name="Martinez M."/>
            <person name="Schmutz J."/>
            <person name="Larimer F."/>
            <person name="Land M."/>
            <person name="Hauser L."/>
            <person name="Kyrpides N."/>
            <person name="Kim E."/>
            <person name="Miller C.D."/>
            <person name="Hughes J.E."/>
            <person name="Anderson A.J."/>
            <person name="Sims R.C."/>
            <person name="Richardson P."/>
        </authorList>
    </citation>
    <scope>NUCLEOTIDE SEQUENCE [LARGE SCALE GENOMIC DNA]</scope>
    <source>
        <strain evidence="1">MCS</strain>
    </source>
</reference>
<organism evidence="1">
    <name type="scientific">Mycobacterium sp. (strain MCS)</name>
    <dbReference type="NCBI Taxonomy" id="164756"/>
    <lineage>
        <taxon>Bacteria</taxon>
        <taxon>Bacillati</taxon>
        <taxon>Actinomycetota</taxon>
        <taxon>Actinomycetes</taxon>
        <taxon>Mycobacteriales</taxon>
        <taxon>Mycobacteriaceae</taxon>
        <taxon>Mycobacterium</taxon>
    </lineage>
</organism>
<accession>A0A5Q5BMQ5</accession>
<gene>
    <name evidence="1" type="ordered locus">Mmcs_3517</name>
</gene>
<name>A0A5Q5BMQ5_MYCSS</name>
<dbReference type="EMBL" id="CP000384">
    <property type="protein sequence ID" value="ABG09624.1"/>
    <property type="molecule type" value="Genomic_DNA"/>
</dbReference>
<sequence>MGLNMPEIRSAACRVARATKAGDPTAEADARRELAEAKIADYVRRCLAAAPPLSDEQRTRLAELIRPVRVNGGIR</sequence>